<keyword evidence="3 5" id="KW-1133">Transmembrane helix</keyword>
<evidence type="ECO:0000256" key="5">
    <source>
        <dbReference type="RuleBase" id="RU363107"/>
    </source>
</evidence>
<gene>
    <name evidence="6" type="ORF">ZT3D7_G7701</name>
</gene>
<dbReference type="STRING" id="1276538.A0A1X7RYP4"/>
<accession>A0A1X7RYP4</accession>
<keyword evidence="7" id="KW-1185">Reference proteome</keyword>
<keyword evidence="2 5" id="KW-0812">Transmembrane</keyword>
<evidence type="ECO:0000313" key="7">
    <source>
        <dbReference type="Proteomes" id="UP000215127"/>
    </source>
</evidence>
<evidence type="ECO:0000256" key="4">
    <source>
        <dbReference type="ARBA" id="ARBA00023136"/>
    </source>
</evidence>
<sequence>MRSSGLAALTKFIPPPVPSTEVLHVFWRERRPRRKHCCLHAPRTTTRLSRQSTADEIHHPLSTIRHSRRDNLFAPTQLPRQSHANSPQRHPPTTVIMARINIPLGALTDRLNLSGRFDSVRGQSITSRFANLRPITEFFDVKRLSKPADFAMVQNRVNYNLSYFSSNYAALFVMLSIYSLLTNLVLFFVIVFVIGGMWGIGKLEGRDLDVGFAKASVSQLYTGLFVIATPLFFWASPFSSMLWLIGASGVTILGHAAFMEKDVAASFSEEAV</sequence>
<proteinExistence type="inferred from homology"/>
<feature type="transmembrane region" description="Helical" evidence="5">
    <location>
        <begin position="168"/>
        <end position="200"/>
    </location>
</feature>
<organism evidence="6 7">
    <name type="scientific">Zymoseptoria tritici (strain ST99CH_3D7)</name>
    <dbReference type="NCBI Taxonomy" id="1276538"/>
    <lineage>
        <taxon>Eukaryota</taxon>
        <taxon>Fungi</taxon>
        <taxon>Dikarya</taxon>
        <taxon>Ascomycota</taxon>
        <taxon>Pezizomycotina</taxon>
        <taxon>Dothideomycetes</taxon>
        <taxon>Dothideomycetidae</taxon>
        <taxon>Mycosphaerellales</taxon>
        <taxon>Mycosphaerellaceae</taxon>
        <taxon>Zymoseptoria</taxon>
    </lineage>
</organism>
<evidence type="ECO:0000313" key="6">
    <source>
        <dbReference type="EMBL" id="SMQ52548.1"/>
    </source>
</evidence>
<keyword evidence="4 5" id="KW-0472">Membrane</keyword>
<dbReference type="Pfam" id="PF03208">
    <property type="entry name" value="PRA1"/>
    <property type="match status" value="1"/>
</dbReference>
<comment type="similarity">
    <text evidence="5">Belongs to the PRA1 family.</text>
</comment>
<protein>
    <recommendedName>
        <fullName evidence="5">PRA1 family protein</fullName>
    </recommendedName>
</protein>
<dbReference type="EMBL" id="LT853698">
    <property type="protein sequence ID" value="SMQ52548.1"/>
    <property type="molecule type" value="Genomic_DNA"/>
</dbReference>
<evidence type="ECO:0000256" key="1">
    <source>
        <dbReference type="ARBA" id="ARBA00004141"/>
    </source>
</evidence>
<comment type="subcellular location">
    <subcellularLocation>
        <location evidence="1 5">Membrane</location>
        <topology evidence="1 5">Multi-pass membrane protein</topology>
    </subcellularLocation>
</comment>
<evidence type="ECO:0000256" key="3">
    <source>
        <dbReference type="ARBA" id="ARBA00022989"/>
    </source>
</evidence>
<dbReference type="PANTHER" id="PTHR19317:SF0">
    <property type="entry name" value="PRENYLATED RAB ACCEPTOR PROTEIN 1"/>
    <property type="match status" value="1"/>
</dbReference>
<reference evidence="6 7" key="1">
    <citation type="submission" date="2016-06" db="EMBL/GenBank/DDBJ databases">
        <authorList>
            <person name="Kjaerup R.B."/>
            <person name="Dalgaard T.S."/>
            <person name="Juul-Madsen H.R."/>
        </authorList>
    </citation>
    <scope>NUCLEOTIDE SEQUENCE [LARGE SCALE GENOMIC DNA]</scope>
</reference>
<dbReference type="GO" id="GO:0005794">
    <property type="term" value="C:Golgi apparatus"/>
    <property type="evidence" value="ECO:0007669"/>
    <property type="project" value="TreeGrafter"/>
</dbReference>
<name>A0A1X7RYP4_ZYMT9</name>
<dbReference type="Proteomes" id="UP000215127">
    <property type="component" value="Chromosome 7"/>
</dbReference>
<feature type="transmembrane region" description="Helical" evidence="5">
    <location>
        <begin position="241"/>
        <end position="258"/>
    </location>
</feature>
<evidence type="ECO:0000256" key="2">
    <source>
        <dbReference type="ARBA" id="ARBA00022692"/>
    </source>
</evidence>
<dbReference type="GO" id="GO:0016020">
    <property type="term" value="C:membrane"/>
    <property type="evidence" value="ECO:0007669"/>
    <property type="project" value="UniProtKB-SubCell"/>
</dbReference>
<feature type="transmembrane region" description="Helical" evidence="5">
    <location>
        <begin position="212"/>
        <end position="235"/>
    </location>
</feature>
<dbReference type="AlphaFoldDB" id="A0A1X7RYP4"/>
<dbReference type="PANTHER" id="PTHR19317">
    <property type="entry name" value="PRENYLATED RAB ACCEPTOR 1-RELATED"/>
    <property type="match status" value="1"/>
</dbReference>
<dbReference type="InterPro" id="IPR004895">
    <property type="entry name" value="Prenylated_rab_accept_PRA1"/>
</dbReference>